<proteinExistence type="predicted"/>
<protein>
    <submittedName>
        <fullName evidence="2">Uncharacterized protein</fullName>
    </submittedName>
</protein>
<dbReference type="Proteomes" id="UP000499080">
    <property type="component" value="Unassembled WGS sequence"/>
</dbReference>
<evidence type="ECO:0000313" key="2">
    <source>
        <dbReference type="EMBL" id="GBO26549.1"/>
    </source>
</evidence>
<name>A0A4Y2VMZ9_ARAVE</name>
<keyword evidence="4" id="KW-1185">Reference proteome</keyword>
<evidence type="ECO:0000256" key="1">
    <source>
        <dbReference type="SAM" id="MobiDB-lite"/>
    </source>
</evidence>
<evidence type="ECO:0000313" key="3">
    <source>
        <dbReference type="EMBL" id="GBO26553.1"/>
    </source>
</evidence>
<dbReference type="EMBL" id="BGPR01049567">
    <property type="protein sequence ID" value="GBO26553.1"/>
    <property type="molecule type" value="Genomic_DNA"/>
</dbReference>
<feature type="region of interest" description="Disordered" evidence="1">
    <location>
        <begin position="42"/>
        <end position="66"/>
    </location>
</feature>
<comment type="caution">
    <text evidence="2">The sequence shown here is derived from an EMBL/GenBank/DDBJ whole genome shotgun (WGS) entry which is preliminary data.</text>
</comment>
<feature type="region of interest" description="Disordered" evidence="1">
    <location>
        <begin position="80"/>
        <end position="103"/>
    </location>
</feature>
<feature type="compositionally biased region" description="Polar residues" evidence="1">
    <location>
        <begin position="42"/>
        <end position="53"/>
    </location>
</feature>
<accession>A0A4Y2VMZ9</accession>
<evidence type="ECO:0000313" key="4">
    <source>
        <dbReference type="Proteomes" id="UP000499080"/>
    </source>
</evidence>
<dbReference type="EMBL" id="BGPR01049565">
    <property type="protein sequence ID" value="GBO26549.1"/>
    <property type="molecule type" value="Genomic_DNA"/>
</dbReference>
<dbReference type="AlphaFoldDB" id="A0A4Y2VMZ9"/>
<organism evidence="2 4">
    <name type="scientific">Araneus ventricosus</name>
    <name type="common">Orbweaver spider</name>
    <name type="synonym">Epeira ventricosa</name>
    <dbReference type="NCBI Taxonomy" id="182803"/>
    <lineage>
        <taxon>Eukaryota</taxon>
        <taxon>Metazoa</taxon>
        <taxon>Ecdysozoa</taxon>
        <taxon>Arthropoda</taxon>
        <taxon>Chelicerata</taxon>
        <taxon>Arachnida</taxon>
        <taxon>Araneae</taxon>
        <taxon>Araneomorphae</taxon>
        <taxon>Entelegynae</taxon>
        <taxon>Araneoidea</taxon>
        <taxon>Araneidae</taxon>
        <taxon>Araneus</taxon>
    </lineage>
</organism>
<reference evidence="2 4" key="1">
    <citation type="journal article" date="2019" name="Sci. Rep.">
        <title>Orb-weaving spider Araneus ventricosus genome elucidates the spidroin gene catalogue.</title>
        <authorList>
            <person name="Kono N."/>
            <person name="Nakamura H."/>
            <person name="Ohtoshi R."/>
            <person name="Moran D.A.P."/>
            <person name="Shinohara A."/>
            <person name="Yoshida Y."/>
            <person name="Fujiwara M."/>
            <person name="Mori M."/>
            <person name="Tomita M."/>
            <person name="Arakawa K."/>
        </authorList>
    </citation>
    <scope>NUCLEOTIDE SEQUENCE [LARGE SCALE GENOMIC DNA]</scope>
</reference>
<sequence>MDELDHIKHIRLLSTRARALTLIFTPKLIQINLNLEQHDSTNAATASEVSDLQTGPGPPKRHGGRIHPYPSLWKFLTLQSGNGPNRGGRSIPRLAQCLEKNDR</sequence>
<gene>
    <name evidence="3" type="ORF">AVEN_172940_1</name>
    <name evidence="2" type="ORF">AVEN_57533_1</name>
</gene>